<keyword evidence="2" id="KW-1185">Reference proteome</keyword>
<dbReference type="EMBL" id="CM046118">
    <property type="protein sequence ID" value="KAI8438149.1"/>
    <property type="molecule type" value="Genomic_DNA"/>
</dbReference>
<organism evidence="1 2">
    <name type="scientific">Choristoneura fumiferana</name>
    <name type="common">Spruce budworm moth</name>
    <name type="synonym">Archips fumiferana</name>
    <dbReference type="NCBI Taxonomy" id="7141"/>
    <lineage>
        <taxon>Eukaryota</taxon>
        <taxon>Metazoa</taxon>
        <taxon>Ecdysozoa</taxon>
        <taxon>Arthropoda</taxon>
        <taxon>Hexapoda</taxon>
        <taxon>Insecta</taxon>
        <taxon>Pterygota</taxon>
        <taxon>Neoptera</taxon>
        <taxon>Endopterygota</taxon>
        <taxon>Lepidoptera</taxon>
        <taxon>Glossata</taxon>
        <taxon>Ditrysia</taxon>
        <taxon>Tortricoidea</taxon>
        <taxon>Tortricidae</taxon>
        <taxon>Tortricinae</taxon>
        <taxon>Choristoneura</taxon>
    </lineage>
</organism>
<reference evidence="1 2" key="1">
    <citation type="journal article" date="2022" name="Genome Biol. Evol.">
        <title>The Spruce Budworm Genome: Reconstructing the Evolutionary History of Antifreeze Proteins.</title>
        <authorList>
            <person name="Beliveau C."/>
            <person name="Gagne P."/>
            <person name="Picq S."/>
            <person name="Vernygora O."/>
            <person name="Keeling C.I."/>
            <person name="Pinkney K."/>
            <person name="Doucet D."/>
            <person name="Wen F."/>
            <person name="Johnston J.S."/>
            <person name="Maaroufi H."/>
            <person name="Boyle B."/>
            <person name="Laroche J."/>
            <person name="Dewar K."/>
            <person name="Juretic N."/>
            <person name="Blackburn G."/>
            <person name="Nisole A."/>
            <person name="Brunet B."/>
            <person name="Brandao M."/>
            <person name="Lumley L."/>
            <person name="Duan J."/>
            <person name="Quan G."/>
            <person name="Lucarotti C.J."/>
            <person name="Roe A.D."/>
            <person name="Sperling F.A.H."/>
            <person name="Levesque R.C."/>
            <person name="Cusson M."/>
        </authorList>
    </citation>
    <scope>NUCLEOTIDE SEQUENCE [LARGE SCALE GENOMIC DNA]</scope>
    <source>
        <strain evidence="1">Glfc:IPQL:Cfum</strain>
    </source>
</reference>
<name>A0ACC0KNY8_CHOFU</name>
<proteinExistence type="predicted"/>
<sequence length="330" mass="37993">MGGIQYPHLNGITREIWQFCEARNIFLFASYINTKENIEADFQSRKHTIEWELSDDAFQSIIVEFGEPDIDLFASRTNSKCKSFISWKKDPDAIAVDAFTVKWSEYFFYAFPPFNLRSSSIIPDSYPGCRSALSEALKRRGVPHSSMNIMLSSLAPSTIKQYNTGLQLWWKFCSTHNIVPYEVHFNSGASYGTLNSFRSALSLLMGPKIGMDDRIKRFFKGVFRTRPMRPKYSTTWDPGTTKVNRGRRHTDVQRRFPLLFQLKLFDNYTPLLHTQLPITMHVPCVAEIPEIELHFSRDQLSQPPSQLASTWSGDALAFFCHLLILYSLSI</sequence>
<dbReference type="Proteomes" id="UP001064048">
    <property type="component" value="Chromosome 18"/>
</dbReference>
<accession>A0ACC0KNY8</accession>
<evidence type="ECO:0000313" key="1">
    <source>
        <dbReference type="EMBL" id="KAI8438149.1"/>
    </source>
</evidence>
<gene>
    <name evidence="1" type="ORF">MSG28_010773</name>
</gene>
<protein>
    <submittedName>
        <fullName evidence="1">Uncharacterized protein</fullName>
    </submittedName>
</protein>
<evidence type="ECO:0000313" key="2">
    <source>
        <dbReference type="Proteomes" id="UP001064048"/>
    </source>
</evidence>
<comment type="caution">
    <text evidence="1">The sequence shown here is derived from an EMBL/GenBank/DDBJ whole genome shotgun (WGS) entry which is preliminary data.</text>
</comment>